<organism evidence="1 2">
    <name type="scientific">Streptomyces prasinosporus</name>
    <dbReference type="NCBI Taxonomy" id="68256"/>
    <lineage>
        <taxon>Bacteria</taxon>
        <taxon>Bacillati</taxon>
        <taxon>Actinomycetota</taxon>
        <taxon>Actinomycetes</taxon>
        <taxon>Kitasatosporales</taxon>
        <taxon>Streptomycetaceae</taxon>
        <taxon>Streptomyces</taxon>
        <taxon>Streptomyces albogriseolus group</taxon>
    </lineage>
</organism>
<accession>A0ABP6TR89</accession>
<evidence type="ECO:0000313" key="2">
    <source>
        <dbReference type="Proteomes" id="UP001501455"/>
    </source>
</evidence>
<sequence length="172" mass="18120">MRDAVVVGSGPNGLAAALTLARAGLRVEVFEAHERIGGGLRTEALFDSEVLHDICAAVHPMAPVSPFMRSLDLEAHGVALLHSPAAHGHPLPGRPAALAWRDLDATGQGLRVWGVRWVESIRSTTSGECSVNGSIPLPPAGDGEEWLRVPWESPTRSAAAGNRAARDSTHHA</sequence>
<comment type="caution">
    <text evidence="1">The sequence shown here is derived from an EMBL/GenBank/DDBJ whole genome shotgun (WGS) entry which is preliminary data.</text>
</comment>
<dbReference type="EMBL" id="BAAAXF010000035">
    <property type="protein sequence ID" value="GAA3497823.1"/>
    <property type="molecule type" value="Genomic_DNA"/>
</dbReference>
<dbReference type="SUPFAM" id="SSF51905">
    <property type="entry name" value="FAD/NAD(P)-binding domain"/>
    <property type="match status" value="1"/>
</dbReference>
<dbReference type="Pfam" id="PF13450">
    <property type="entry name" value="NAD_binding_8"/>
    <property type="match status" value="1"/>
</dbReference>
<dbReference type="Proteomes" id="UP001501455">
    <property type="component" value="Unassembled WGS sequence"/>
</dbReference>
<dbReference type="PANTHER" id="PTHR10668:SF105">
    <property type="entry name" value="DEHYDROGENASE-RELATED"/>
    <property type="match status" value="1"/>
</dbReference>
<dbReference type="PANTHER" id="PTHR10668">
    <property type="entry name" value="PHYTOENE DEHYDROGENASE"/>
    <property type="match status" value="1"/>
</dbReference>
<reference evidence="2" key="1">
    <citation type="journal article" date="2019" name="Int. J. Syst. Evol. Microbiol.">
        <title>The Global Catalogue of Microorganisms (GCM) 10K type strain sequencing project: providing services to taxonomists for standard genome sequencing and annotation.</title>
        <authorList>
            <consortium name="The Broad Institute Genomics Platform"/>
            <consortium name="The Broad Institute Genome Sequencing Center for Infectious Disease"/>
            <person name="Wu L."/>
            <person name="Ma J."/>
        </authorList>
    </citation>
    <scope>NUCLEOTIDE SEQUENCE [LARGE SCALE GENOMIC DNA]</scope>
    <source>
        <strain evidence="2">JCM 4816</strain>
    </source>
</reference>
<evidence type="ECO:0000313" key="1">
    <source>
        <dbReference type="EMBL" id="GAA3497823.1"/>
    </source>
</evidence>
<keyword evidence="2" id="KW-1185">Reference proteome</keyword>
<name>A0ABP6TR89_9ACTN</name>
<proteinExistence type="predicted"/>
<gene>
    <name evidence="1" type="ORF">GCM10019016_049260</name>
</gene>
<protein>
    <recommendedName>
        <fullName evidence="3">FAD-dependent oxidoreductase</fullName>
    </recommendedName>
</protein>
<dbReference type="InterPro" id="IPR036188">
    <property type="entry name" value="FAD/NAD-bd_sf"/>
</dbReference>
<dbReference type="RefSeq" id="WP_318295944.1">
    <property type="nucleotide sequence ID" value="NZ_BAAAXF010000035.1"/>
</dbReference>
<dbReference type="Gene3D" id="3.50.50.60">
    <property type="entry name" value="FAD/NAD(P)-binding domain"/>
    <property type="match status" value="1"/>
</dbReference>
<dbReference type="PRINTS" id="PR00419">
    <property type="entry name" value="ADXRDTASE"/>
</dbReference>
<evidence type="ECO:0008006" key="3">
    <source>
        <dbReference type="Google" id="ProtNLM"/>
    </source>
</evidence>